<sequence length="136" mass="16253">MNDFLYFKNFKHSWVWNFFQKKNGKNSQINSVLNQIQKTNLYQIKNIEEIRERFEACPKAANMLLYVTDSLKKIYNCGLNGKIDMFYDSGFDCIEITVPITHYQERMNQIDSEIFELNRQIREKYGTFAQHVFVAV</sequence>
<keyword evidence="2" id="KW-1185">Reference proteome</keyword>
<proteinExistence type="predicted"/>
<dbReference type="RefSeq" id="WP_338101915.1">
    <property type="nucleotide sequence ID" value="NZ_CP131060.1"/>
</dbReference>
<dbReference type="GeneID" id="89230209"/>
<dbReference type="EMBL" id="CP131060">
    <property type="protein sequence ID" value="WNY25550.1"/>
    <property type="molecule type" value="Genomic_DNA"/>
</dbReference>
<protein>
    <submittedName>
        <fullName evidence="1">Uncharacterized protein</fullName>
    </submittedName>
</protein>
<evidence type="ECO:0000313" key="2">
    <source>
        <dbReference type="Proteomes" id="UP001303587"/>
    </source>
</evidence>
<accession>A0AA96ZUB7</accession>
<dbReference type="AlphaFoldDB" id="A0AA96ZUB7"/>
<dbReference type="Proteomes" id="UP001303587">
    <property type="component" value="Chromosome"/>
</dbReference>
<reference evidence="1 2" key="1">
    <citation type="submission" date="2023-07" db="EMBL/GenBank/DDBJ databases">
        <title>Closed genoem sequence of Methanosarcinaceae archaeon Ac7.</title>
        <authorList>
            <person name="Poehlein A."/>
            <person name="Protasov E."/>
            <person name="Platt K."/>
            <person name="Reeh H."/>
            <person name="Daniel R."/>
            <person name="Brune A."/>
        </authorList>
    </citation>
    <scope>NUCLEOTIDE SEQUENCE [LARGE SCALE GENOMIC DNA]</scope>
    <source>
        <strain evidence="1 2">Ac7</strain>
    </source>
</reference>
<gene>
    <name evidence="1" type="ORF">MsAc7_11020</name>
</gene>
<name>A0AA96ZUB7_9EURY</name>
<organism evidence="1 2">
    <name type="scientific">Methanolapillus millepedarum</name>
    <dbReference type="NCBI Taxonomy" id="3028296"/>
    <lineage>
        <taxon>Archaea</taxon>
        <taxon>Methanobacteriati</taxon>
        <taxon>Methanobacteriota</taxon>
        <taxon>Stenosarchaea group</taxon>
        <taxon>Methanomicrobia</taxon>
        <taxon>Methanosarcinales</taxon>
        <taxon>Methanosarcinaceae</taxon>
        <taxon>Methanolapillus</taxon>
    </lineage>
</organism>
<evidence type="ECO:0000313" key="1">
    <source>
        <dbReference type="EMBL" id="WNY25550.1"/>
    </source>
</evidence>